<organism evidence="5 6">
    <name type="scientific">Parasutterella excrementihominis</name>
    <dbReference type="NCBI Taxonomy" id="487175"/>
    <lineage>
        <taxon>Bacteria</taxon>
        <taxon>Pseudomonadati</taxon>
        <taxon>Pseudomonadota</taxon>
        <taxon>Betaproteobacteria</taxon>
        <taxon>Burkholderiales</taxon>
        <taxon>Sutterellaceae</taxon>
        <taxon>Parasutterella</taxon>
    </lineage>
</organism>
<dbReference type="InterPro" id="IPR005119">
    <property type="entry name" value="LysR_subst-bd"/>
</dbReference>
<dbReference type="Gene3D" id="1.10.10.10">
    <property type="entry name" value="Winged helix-like DNA-binding domain superfamily/Winged helix DNA-binding domain"/>
    <property type="match status" value="1"/>
</dbReference>
<name>A0A6I3S558_9BURK</name>
<dbReference type="PANTHER" id="PTHR30419:SF8">
    <property type="entry name" value="NITROGEN ASSIMILATION TRANSCRIPTIONAL ACTIVATOR-RELATED"/>
    <property type="match status" value="1"/>
</dbReference>
<dbReference type="InterPro" id="IPR050950">
    <property type="entry name" value="HTH-type_LysR_regulators"/>
</dbReference>
<evidence type="ECO:0000313" key="5">
    <source>
        <dbReference type="EMBL" id="MTU42247.1"/>
    </source>
</evidence>
<protein>
    <submittedName>
        <fullName evidence="5">LysR family transcriptional regulator</fullName>
    </submittedName>
</protein>
<dbReference type="Pfam" id="PF00126">
    <property type="entry name" value="HTH_1"/>
    <property type="match status" value="1"/>
</dbReference>
<dbReference type="GO" id="GO:0005829">
    <property type="term" value="C:cytosol"/>
    <property type="evidence" value="ECO:0007669"/>
    <property type="project" value="TreeGrafter"/>
</dbReference>
<dbReference type="AlphaFoldDB" id="A0A6I3S558"/>
<dbReference type="Gene3D" id="3.40.190.290">
    <property type="match status" value="1"/>
</dbReference>
<gene>
    <name evidence="5" type="ORF">GMD42_01150</name>
</gene>
<dbReference type="Pfam" id="PF03466">
    <property type="entry name" value="LysR_substrate"/>
    <property type="match status" value="1"/>
</dbReference>
<evidence type="ECO:0000256" key="2">
    <source>
        <dbReference type="ARBA" id="ARBA00023015"/>
    </source>
</evidence>
<comment type="caution">
    <text evidence="5">The sequence shown here is derived from an EMBL/GenBank/DDBJ whole genome shotgun (WGS) entry which is preliminary data.</text>
</comment>
<evidence type="ECO:0000256" key="1">
    <source>
        <dbReference type="ARBA" id="ARBA00009437"/>
    </source>
</evidence>
<dbReference type="GO" id="GO:0003700">
    <property type="term" value="F:DNA-binding transcription factor activity"/>
    <property type="evidence" value="ECO:0007669"/>
    <property type="project" value="InterPro"/>
</dbReference>
<accession>A0A6I3S558</accession>
<keyword evidence="4" id="KW-0804">Transcription</keyword>
<reference evidence="5 6" key="1">
    <citation type="journal article" date="2019" name="Nat. Med.">
        <title>A library of human gut bacterial isolates paired with longitudinal multiomics data enables mechanistic microbiome research.</title>
        <authorList>
            <person name="Poyet M."/>
            <person name="Groussin M."/>
            <person name="Gibbons S.M."/>
            <person name="Avila-Pacheco J."/>
            <person name="Jiang X."/>
            <person name="Kearney S.M."/>
            <person name="Perrotta A.R."/>
            <person name="Berdy B."/>
            <person name="Zhao S."/>
            <person name="Lieberman T.D."/>
            <person name="Swanson P.K."/>
            <person name="Smith M."/>
            <person name="Roesemann S."/>
            <person name="Alexander J.E."/>
            <person name="Rich S.A."/>
            <person name="Livny J."/>
            <person name="Vlamakis H."/>
            <person name="Clish C."/>
            <person name="Bullock K."/>
            <person name="Deik A."/>
            <person name="Scott J."/>
            <person name="Pierce K.A."/>
            <person name="Xavier R.J."/>
            <person name="Alm E.J."/>
        </authorList>
    </citation>
    <scope>NUCLEOTIDE SEQUENCE [LARGE SCALE GENOMIC DNA]</scope>
    <source>
        <strain evidence="5 6">BIOML-A2</strain>
    </source>
</reference>
<evidence type="ECO:0000313" key="6">
    <source>
        <dbReference type="Proteomes" id="UP000462362"/>
    </source>
</evidence>
<keyword evidence="3" id="KW-0238">DNA-binding</keyword>
<evidence type="ECO:0000256" key="4">
    <source>
        <dbReference type="ARBA" id="ARBA00023163"/>
    </source>
</evidence>
<dbReference type="SUPFAM" id="SSF53850">
    <property type="entry name" value="Periplasmic binding protein-like II"/>
    <property type="match status" value="1"/>
</dbReference>
<dbReference type="FunFam" id="1.10.10.10:FF:000001">
    <property type="entry name" value="LysR family transcriptional regulator"/>
    <property type="match status" value="1"/>
</dbReference>
<dbReference type="GO" id="GO:0003677">
    <property type="term" value="F:DNA binding"/>
    <property type="evidence" value="ECO:0007669"/>
    <property type="project" value="UniProtKB-KW"/>
</dbReference>
<dbReference type="RefSeq" id="WP_155165084.1">
    <property type="nucleotide sequence ID" value="NZ_JAXXAX010000007.1"/>
</dbReference>
<dbReference type="PRINTS" id="PR00039">
    <property type="entry name" value="HTHLYSR"/>
</dbReference>
<dbReference type="PROSITE" id="PS50931">
    <property type="entry name" value="HTH_LYSR"/>
    <property type="match status" value="1"/>
</dbReference>
<dbReference type="InterPro" id="IPR000847">
    <property type="entry name" value="LysR_HTH_N"/>
</dbReference>
<dbReference type="SUPFAM" id="SSF46785">
    <property type="entry name" value="Winged helix' DNA-binding domain"/>
    <property type="match status" value="1"/>
</dbReference>
<dbReference type="InterPro" id="IPR036390">
    <property type="entry name" value="WH_DNA-bd_sf"/>
</dbReference>
<dbReference type="InterPro" id="IPR036388">
    <property type="entry name" value="WH-like_DNA-bd_sf"/>
</dbReference>
<proteinExistence type="inferred from homology"/>
<comment type="similarity">
    <text evidence="1">Belongs to the LysR transcriptional regulatory family.</text>
</comment>
<dbReference type="CDD" id="cd05466">
    <property type="entry name" value="PBP2_LTTR_substrate"/>
    <property type="match status" value="1"/>
</dbReference>
<dbReference type="EMBL" id="WNCL01000002">
    <property type="protein sequence ID" value="MTU42247.1"/>
    <property type="molecule type" value="Genomic_DNA"/>
</dbReference>
<evidence type="ECO:0000256" key="3">
    <source>
        <dbReference type="ARBA" id="ARBA00023125"/>
    </source>
</evidence>
<sequence>MDLKVLKSFITVCETGNITRASERLFISQPALTRQIKDLEEEVGSILFDRSTRALSLTESGHLFYAKAQEILGLVNSAKKELAERGNFLRGTVKVGAVETSLMKFLAQKMKAFRETHPHVLFELYSADGDDLKRSLDENILDIAFLLEPVEIAKYVRTVLPGRERWGLVVKDNDTFKDKQFLTYKEVIQTPLILPRRYIVLEEISSWLHVPEKELTVSAYHNLPSNALDLVENDFGGLLCVEGSFENRQKCGMKFLPISPERYSGHVAVRRKNRQLSRPAELFWESLQNNE</sequence>
<dbReference type="Proteomes" id="UP000462362">
    <property type="component" value="Unassembled WGS sequence"/>
</dbReference>
<dbReference type="PANTHER" id="PTHR30419">
    <property type="entry name" value="HTH-TYPE TRANSCRIPTIONAL REGULATOR YBHD"/>
    <property type="match status" value="1"/>
</dbReference>
<keyword evidence="2" id="KW-0805">Transcription regulation</keyword>